<reference evidence="2 3" key="1">
    <citation type="journal article" date="2015" name="Nat. Commun.">
        <title>Outbred genome sequencing and CRISPR/Cas9 gene editing in butterflies.</title>
        <authorList>
            <person name="Li X."/>
            <person name="Fan D."/>
            <person name="Zhang W."/>
            <person name="Liu G."/>
            <person name="Zhang L."/>
            <person name="Zhao L."/>
            <person name="Fang X."/>
            <person name="Chen L."/>
            <person name="Dong Y."/>
            <person name="Chen Y."/>
            <person name="Ding Y."/>
            <person name="Zhao R."/>
            <person name="Feng M."/>
            <person name="Zhu Y."/>
            <person name="Feng Y."/>
            <person name="Jiang X."/>
            <person name="Zhu D."/>
            <person name="Xiang H."/>
            <person name="Feng X."/>
            <person name="Li S."/>
            <person name="Wang J."/>
            <person name="Zhang G."/>
            <person name="Kronforst M.R."/>
            <person name="Wang W."/>
        </authorList>
    </citation>
    <scope>NUCLEOTIDE SEQUENCE [LARGE SCALE GENOMIC DNA]</scope>
    <source>
        <strain evidence="2">Ya'a_city_454_Pm</strain>
        <tissue evidence="2">Whole body</tissue>
    </source>
</reference>
<dbReference type="InParanoid" id="A0A0N1PK31"/>
<feature type="compositionally biased region" description="Polar residues" evidence="1">
    <location>
        <begin position="1"/>
        <end position="15"/>
    </location>
</feature>
<organism evidence="2 3">
    <name type="scientific">Papilio machaon</name>
    <name type="common">Old World swallowtail butterfly</name>
    <dbReference type="NCBI Taxonomy" id="76193"/>
    <lineage>
        <taxon>Eukaryota</taxon>
        <taxon>Metazoa</taxon>
        <taxon>Ecdysozoa</taxon>
        <taxon>Arthropoda</taxon>
        <taxon>Hexapoda</taxon>
        <taxon>Insecta</taxon>
        <taxon>Pterygota</taxon>
        <taxon>Neoptera</taxon>
        <taxon>Endopterygota</taxon>
        <taxon>Lepidoptera</taxon>
        <taxon>Glossata</taxon>
        <taxon>Ditrysia</taxon>
        <taxon>Papilionoidea</taxon>
        <taxon>Papilionidae</taxon>
        <taxon>Papilioninae</taxon>
        <taxon>Papilio</taxon>
    </lineage>
</organism>
<feature type="compositionally biased region" description="Basic residues" evidence="1">
    <location>
        <begin position="59"/>
        <end position="72"/>
    </location>
</feature>
<dbReference type="Proteomes" id="UP000053240">
    <property type="component" value="Unassembled WGS sequence"/>
</dbReference>
<protein>
    <submittedName>
        <fullName evidence="2">Uncharacterized protein</fullName>
    </submittedName>
</protein>
<evidence type="ECO:0000256" key="1">
    <source>
        <dbReference type="SAM" id="MobiDB-lite"/>
    </source>
</evidence>
<evidence type="ECO:0000313" key="2">
    <source>
        <dbReference type="EMBL" id="KPJ21699.1"/>
    </source>
</evidence>
<dbReference type="EMBL" id="LADJ01067612">
    <property type="protein sequence ID" value="KPJ21699.1"/>
    <property type="molecule type" value="Genomic_DNA"/>
</dbReference>
<sequence>MLCSSPTSLGLSNDSMLHDDTHTFSHHQGSNLLSEGLGLGTSLSLGDSCLPGLLLGSQPRHHHAPHSPRSHPRPSCFDMDLGA</sequence>
<comment type="caution">
    <text evidence="2">The sequence shown here is derived from an EMBL/GenBank/DDBJ whole genome shotgun (WGS) entry which is preliminary data.</text>
</comment>
<name>A0A0N1PK31_PAPMA</name>
<gene>
    <name evidence="2" type="ORF">RR48_00733</name>
</gene>
<feature type="region of interest" description="Disordered" evidence="1">
    <location>
        <begin position="54"/>
        <end position="83"/>
    </location>
</feature>
<dbReference type="AlphaFoldDB" id="A0A0N1PK31"/>
<keyword evidence="3" id="KW-1185">Reference proteome</keyword>
<accession>A0A0N1PK31</accession>
<proteinExistence type="predicted"/>
<evidence type="ECO:0000313" key="3">
    <source>
        <dbReference type="Proteomes" id="UP000053240"/>
    </source>
</evidence>
<feature type="region of interest" description="Disordered" evidence="1">
    <location>
        <begin position="1"/>
        <end position="30"/>
    </location>
</feature>